<keyword evidence="1" id="KW-0812">Transmembrane</keyword>
<dbReference type="Proteomes" id="UP000515823">
    <property type="component" value="Chromosome"/>
</dbReference>
<gene>
    <name evidence="3" type="ORF">H9Q78_07095</name>
</gene>
<reference evidence="3 4" key="1">
    <citation type="submission" date="2020-08" db="EMBL/GenBank/DDBJ databases">
        <authorList>
            <person name="Liu C."/>
            <person name="Sun Q."/>
        </authorList>
    </citation>
    <scope>NUCLEOTIDE SEQUENCE [LARGE SCALE GENOMIC DNA]</scope>
    <source>
        <strain evidence="3 4">NSJ-38</strain>
    </source>
</reference>
<accession>A0A7G9G7T6</accession>
<dbReference type="PANTHER" id="PTHR48090:SF7">
    <property type="entry name" value="RFBJ PROTEIN"/>
    <property type="match status" value="1"/>
</dbReference>
<dbReference type="InterPro" id="IPR001173">
    <property type="entry name" value="Glyco_trans_2-like"/>
</dbReference>
<dbReference type="RefSeq" id="WP_249304628.1">
    <property type="nucleotide sequence ID" value="NZ_CP060634.1"/>
</dbReference>
<dbReference type="EMBL" id="CP060634">
    <property type="protein sequence ID" value="QNM06868.1"/>
    <property type="molecule type" value="Genomic_DNA"/>
</dbReference>
<keyword evidence="1" id="KW-1133">Transmembrane helix</keyword>
<dbReference type="AlphaFoldDB" id="A0A7G9G7T6"/>
<protein>
    <submittedName>
        <fullName evidence="3">Glycosyltransferase</fullName>
    </submittedName>
</protein>
<dbReference type="InterPro" id="IPR029044">
    <property type="entry name" value="Nucleotide-diphossugar_trans"/>
</dbReference>
<keyword evidence="1" id="KW-0472">Membrane</keyword>
<feature type="transmembrane region" description="Helical" evidence="1">
    <location>
        <begin position="229"/>
        <end position="250"/>
    </location>
</feature>
<dbReference type="KEGG" id="qdo:H9Q78_07095"/>
<evidence type="ECO:0000256" key="1">
    <source>
        <dbReference type="SAM" id="Phobius"/>
    </source>
</evidence>
<dbReference type="InterPro" id="IPR050256">
    <property type="entry name" value="Glycosyltransferase_2"/>
</dbReference>
<dbReference type="PANTHER" id="PTHR48090">
    <property type="entry name" value="UNDECAPRENYL-PHOSPHATE 4-DEOXY-4-FORMAMIDO-L-ARABINOSE TRANSFERASE-RELATED"/>
    <property type="match status" value="1"/>
</dbReference>
<dbReference type="GO" id="GO:0016740">
    <property type="term" value="F:transferase activity"/>
    <property type="evidence" value="ECO:0007669"/>
    <property type="project" value="UniProtKB-KW"/>
</dbReference>
<dbReference type="CDD" id="cd04179">
    <property type="entry name" value="DPM_DPG-synthase_like"/>
    <property type="match status" value="1"/>
</dbReference>
<evidence type="ECO:0000259" key="2">
    <source>
        <dbReference type="Pfam" id="PF00535"/>
    </source>
</evidence>
<name>A0A7G9G7T6_9FIRM</name>
<feature type="transmembrane region" description="Helical" evidence="1">
    <location>
        <begin position="262"/>
        <end position="285"/>
    </location>
</feature>
<organism evidence="3 4">
    <name type="scientific">Qiania dongpingensis</name>
    <dbReference type="NCBI Taxonomy" id="2763669"/>
    <lineage>
        <taxon>Bacteria</taxon>
        <taxon>Bacillati</taxon>
        <taxon>Bacillota</taxon>
        <taxon>Clostridia</taxon>
        <taxon>Lachnospirales</taxon>
        <taxon>Lachnospiraceae</taxon>
        <taxon>Qiania</taxon>
    </lineage>
</organism>
<sequence length="310" mass="35516">MREIAVLIPCYNEEKTVSKVVSDFKNALPEASIYVYDNNSTDNTAKFAEEAGAIVRHESRQGKGNVIRRMFKEIDADCYLMIDGDDTYPAEHAHEMCDLVLKDNVDMVIGDRLSSTYFSENKRPFHNLGNRLVRGLINRLFHGNVKDIMTGYRAFSYEFVKTFPVLSKGFEIETEMTIHALDKNLVLKEVPVTYRDRPDGSESKLNTYSDGVKVLKTIAKLFKEYKPTCFFSVLSFLFLLISLIFGIPVFTEYFSTGLVPRFPTLIFAGFMLIISLLLFISGVILEVIVKKHRQLFELVLIRTRREKDKG</sequence>
<feature type="domain" description="Glycosyltransferase 2-like" evidence="2">
    <location>
        <begin position="6"/>
        <end position="160"/>
    </location>
</feature>
<dbReference type="Pfam" id="PF00535">
    <property type="entry name" value="Glycos_transf_2"/>
    <property type="match status" value="1"/>
</dbReference>
<dbReference type="SUPFAM" id="SSF53448">
    <property type="entry name" value="Nucleotide-diphospho-sugar transferases"/>
    <property type="match status" value="1"/>
</dbReference>
<dbReference type="Gene3D" id="3.90.550.10">
    <property type="entry name" value="Spore Coat Polysaccharide Biosynthesis Protein SpsA, Chain A"/>
    <property type="match status" value="1"/>
</dbReference>
<proteinExistence type="predicted"/>
<keyword evidence="4" id="KW-1185">Reference proteome</keyword>
<evidence type="ECO:0000313" key="4">
    <source>
        <dbReference type="Proteomes" id="UP000515823"/>
    </source>
</evidence>
<keyword evidence="3" id="KW-0808">Transferase</keyword>
<evidence type="ECO:0000313" key="3">
    <source>
        <dbReference type="EMBL" id="QNM06868.1"/>
    </source>
</evidence>